<dbReference type="VEuPathDB" id="FungiDB:QG37_03798"/>
<evidence type="ECO:0000313" key="2">
    <source>
        <dbReference type="Proteomes" id="UP000037122"/>
    </source>
</evidence>
<reference evidence="2" key="1">
    <citation type="journal article" date="2015" name="BMC Genomics">
        <title>Draft genome of a commonly misdiagnosed multidrug resistant pathogen Candida auris.</title>
        <authorList>
            <person name="Chatterjee S."/>
            <person name="Alampalli S.V."/>
            <person name="Nageshan R.K."/>
            <person name="Chettiar S.T."/>
            <person name="Joshi S."/>
            <person name="Tatu U.S."/>
        </authorList>
    </citation>
    <scope>NUCLEOTIDE SEQUENCE [LARGE SCALE GENOMIC DNA]</scope>
    <source>
        <strain evidence="2">6684</strain>
    </source>
</reference>
<evidence type="ECO:0000313" key="1">
    <source>
        <dbReference type="EMBL" id="KND99255.1"/>
    </source>
</evidence>
<protein>
    <submittedName>
        <fullName evidence="1">Uncharacterized protein</fullName>
    </submittedName>
</protein>
<dbReference type="AlphaFoldDB" id="A0A0L0NZT5"/>
<sequence length="46" mass="5092">MLEVGNSFTFGNEGDNIMGLAEHHHLFKGAQNSLKKLARARGRKIP</sequence>
<organism evidence="1 2">
    <name type="scientific">Candidozyma auris</name>
    <name type="common">Yeast</name>
    <name type="synonym">Candida auris</name>
    <dbReference type="NCBI Taxonomy" id="498019"/>
    <lineage>
        <taxon>Eukaryota</taxon>
        <taxon>Fungi</taxon>
        <taxon>Dikarya</taxon>
        <taxon>Ascomycota</taxon>
        <taxon>Saccharomycotina</taxon>
        <taxon>Pichiomycetes</taxon>
        <taxon>Metschnikowiaceae</taxon>
        <taxon>Candidozyma</taxon>
    </lineage>
</organism>
<proteinExistence type="predicted"/>
<dbReference type="Proteomes" id="UP000037122">
    <property type="component" value="Unassembled WGS sequence"/>
</dbReference>
<name>A0A0L0NZT5_CANAR</name>
<gene>
    <name evidence="1" type="ORF">QG37_03798</name>
</gene>
<accession>A0A0L0NZT5</accession>
<dbReference type="EMBL" id="LGST01000025">
    <property type="protein sequence ID" value="KND99255.1"/>
    <property type="molecule type" value="Genomic_DNA"/>
</dbReference>
<comment type="caution">
    <text evidence="1">The sequence shown here is derived from an EMBL/GenBank/DDBJ whole genome shotgun (WGS) entry which is preliminary data.</text>
</comment>